<keyword evidence="3 12" id="KW-0812">Transmembrane</keyword>
<evidence type="ECO:0000313" key="16">
    <source>
        <dbReference type="Proteomes" id="UP000838412"/>
    </source>
</evidence>
<evidence type="ECO:0000256" key="5">
    <source>
        <dbReference type="ARBA" id="ARBA00023040"/>
    </source>
</evidence>
<feature type="transmembrane region" description="Helical" evidence="13">
    <location>
        <begin position="296"/>
        <end position="315"/>
    </location>
</feature>
<dbReference type="GO" id="GO:0008188">
    <property type="term" value="F:neuropeptide receptor activity"/>
    <property type="evidence" value="ECO:0007669"/>
    <property type="project" value="InterPro"/>
</dbReference>
<dbReference type="Pfam" id="PF00001">
    <property type="entry name" value="7tm_1"/>
    <property type="match status" value="1"/>
</dbReference>
<feature type="transmembrane region" description="Helical" evidence="13">
    <location>
        <begin position="254"/>
        <end position="276"/>
    </location>
</feature>
<feature type="domain" description="G-protein coupled receptors family 1 profile" evidence="14">
    <location>
        <begin position="57"/>
        <end position="312"/>
    </location>
</feature>
<evidence type="ECO:0000256" key="6">
    <source>
        <dbReference type="ARBA" id="ARBA00023136"/>
    </source>
</evidence>
<dbReference type="InterPro" id="IPR017452">
    <property type="entry name" value="GPCR_Rhodpsn_7TM"/>
</dbReference>
<keyword evidence="5 12" id="KW-0297">G-protein coupled receptor</keyword>
<comment type="similarity">
    <text evidence="12">Belongs to the G-protein coupled receptor 1 family.</text>
</comment>
<dbReference type="GO" id="GO:0042277">
    <property type="term" value="F:peptide binding"/>
    <property type="evidence" value="ECO:0007669"/>
    <property type="project" value="TreeGrafter"/>
</dbReference>
<dbReference type="InterPro" id="IPR000276">
    <property type="entry name" value="GPCR_Rhodpsn"/>
</dbReference>
<evidence type="ECO:0000256" key="3">
    <source>
        <dbReference type="ARBA" id="ARBA00022692"/>
    </source>
</evidence>
<dbReference type="Proteomes" id="UP000838412">
    <property type="component" value="Chromosome 15"/>
</dbReference>
<dbReference type="SMART" id="SM01381">
    <property type="entry name" value="7TM_GPCR_Srsx"/>
    <property type="match status" value="1"/>
</dbReference>
<comment type="function">
    <text evidence="11">Receptor for NPAF (A-18-F-amide) and NPFF (F-8-F-amide) neuropeptides, also known as morphine-modulating peptides. Can also be activated by a variety of naturally occurring or synthetic FMRF-amide like ligands. This receptor mediates its action by association with G proteins that activate a phosphatidylinositol-calcium second messenger system.</text>
</comment>
<dbReference type="PROSITE" id="PS50262">
    <property type="entry name" value="G_PROTEIN_RECEP_F1_2"/>
    <property type="match status" value="1"/>
</dbReference>
<dbReference type="PRINTS" id="PR00237">
    <property type="entry name" value="GPCRRHODOPSN"/>
</dbReference>
<keyword evidence="16" id="KW-1185">Reference proteome</keyword>
<evidence type="ECO:0000256" key="13">
    <source>
        <dbReference type="SAM" id="Phobius"/>
    </source>
</evidence>
<dbReference type="AlphaFoldDB" id="A0A8J9Z2A2"/>
<keyword evidence="8 12" id="KW-0675">Receptor</keyword>
<dbReference type="Gene3D" id="1.20.1070.10">
    <property type="entry name" value="Rhodopsin 7-helix transmembrane proteins"/>
    <property type="match status" value="1"/>
</dbReference>
<dbReference type="EMBL" id="OV696700">
    <property type="protein sequence ID" value="CAH1245882.1"/>
    <property type="molecule type" value="Genomic_DNA"/>
</dbReference>
<evidence type="ECO:0000256" key="11">
    <source>
        <dbReference type="ARBA" id="ARBA00025478"/>
    </source>
</evidence>
<keyword evidence="2" id="KW-1003">Cell membrane</keyword>
<evidence type="ECO:0000256" key="12">
    <source>
        <dbReference type="RuleBase" id="RU000688"/>
    </source>
</evidence>
<dbReference type="OrthoDB" id="5975505at2759"/>
<evidence type="ECO:0000313" key="15">
    <source>
        <dbReference type="EMBL" id="CAH1245882.1"/>
    </source>
</evidence>
<dbReference type="PANTHER" id="PTHR24241">
    <property type="entry name" value="NEUROPEPTIDE RECEPTOR-RELATED G-PROTEIN COUPLED RECEPTOR"/>
    <property type="match status" value="1"/>
</dbReference>
<feature type="transmembrane region" description="Helical" evidence="13">
    <location>
        <begin position="204"/>
        <end position="233"/>
    </location>
</feature>
<name>A0A8J9Z2A2_BRALA</name>
<reference evidence="15" key="1">
    <citation type="submission" date="2022-01" db="EMBL/GenBank/DDBJ databases">
        <authorList>
            <person name="Braso-Vives M."/>
        </authorList>
    </citation>
    <scope>NUCLEOTIDE SEQUENCE</scope>
</reference>
<evidence type="ECO:0000256" key="2">
    <source>
        <dbReference type="ARBA" id="ARBA00022475"/>
    </source>
</evidence>
<evidence type="ECO:0000256" key="8">
    <source>
        <dbReference type="ARBA" id="ARBA00023170"/>
    </source>
</evidence>
<evidence type="ECO:0000256" key="4">
    <source>
        <dbReference type="ARBA" id="ARBA00022989"/>
    </source>
</evidence>
<evidence type="ECO:0000256" key="10">
    <source>
        <dbReference type="ARBA" id="ARBA00023224"/>
    </source>
</evidence>
<evidence type="ECO:0000256" key="1">
    <source>
        <dbReference type="ARBA" id="ARBA00004651"/>
    </source>
</evidence>
<evidence type="ECO:0000259" key="14">
    <source>
        <dbReference type="PROSITE" id="PS50262"/>
    </source>
</evidence>
<comment type="subcellular location">
    <subcellularLocation>
        <location evidence="1">Cell membrane</location>
        <topology evidence="1">Multi-pass membrane protein</topology>
    </subcellularLocation>
</comment>
<dbReference type="GO" id="GO:0005886">
    <property type="term" value="C:plasma membrane"/>
    <property type="evidence" value="ECO:0007669"/>
    <property type="project" value="UniProtKB-SubCell"/>
</dbReference>
<feature type="transmembrane region" description="Helical" evidence="13">
    <location>
        <begin position="115"/>
        <end position="134"/>
    </location>
</feature>
<keyword evidence="4 13" id="KW-1133">Transmembrane helix</keyword>
<dbReference type="GO" id="GO:0032870">
    <property type="term" value="P:cellular response to hormone stimulus"/>
    <property type="evidence" value="ECO:0007669"/>
    <property type="project" value="TreeGrafter"/>
</dbReference>
<gene>
    <name evidence="15" type="primary">NPFFR2</name>
    <name evidence="15" type="ORF">BLAG_LOCUS8082</name>
</gene>
<dbReference type="PRINTS" id="PR01570">
    <property type="entry name" value="NPFFRECEPTOR"/>
</dbReference>
<keyword evidence="9" id="KW-0325">Glycoprotein</keyword>
<feature type="transmembrane region" description="Helical" evidence="13">
    <location>
        <begin position="37"/>
        <end position="66"/>
    </location>
</feature>
<organism evidence="15 16">
    <name type="scientific">Branchiostoma lanceolatum</name>
    <name type="common">Common lancelet</name>
    <name type="synonym">Amphioxus lanceolatum</name>
    <dbReference type="NCBI Taxonomy" id="7740"/>
    <lineage>
        <taxon>Eukaryota</taxon>
        <taxon>Metazoa</taxon>
        <taxon>Chordata</taxon>
        <taxon>Cephalochordata</taxon>
        <taxon>Leptocardii</taxon>
        <taxon>Amphioxiformes</taxon>
        <taxon>Branchiostomatidae</taxon>
        <taxon>Branchiostoma</taxon>
    </lineage>
</organism>
<keyword evidence="7" id="KW-1015">Disulfide bond</keyword>
<evidence type="ECO:0000256" key="9">
    <source>
        <dbReference type="ARBA" id="ARBA00023180"/>
    </source>
</evidence>
<dbReference type="InterPro" id="IPR005395">
    <property type="entry name" value="NPFF_rcpt"/>
</dbReference>
<keyword evidence="6 13" id="KW-0472">Membrane</keyword>
<keyword evidence="10 12" id="KW-0807">Transducer</keyword>
<feature type="transmembrane region" description="Helical" evidence="13">
    <location>
        <begin position="78"/>
        <end position="103"/>
    </location>
</feature>
<sequence>MATNNTTIDQFLQPVETNASSILDLKELLEKEMTRPLLTALLMAFAYSIIFLVCLVGNLIVCVMILKSKRTTSATDYFIFNLAICDLLVGIFCIPFTLVSHVFPVLSLGPFACKFIPLAQGVAVGASVFTLMAIAYDRYRLVIHPSNSKAPVKYWASILAGVWVSAVSIMVPQAIVREEISHLLPGGHIKVCQEFWPSYTQQQAYSAALLACCYLGPLVISACLYLMVAVTLRRRKSTNNTMHASQRFNKVTKMLVIVIVLFTLSWIPLYACWMVEDFGELTPPQRIILHDYVYPFAHWLAFSNSCVNPLLYGYFNKSLRKRFRDSLVRRSDNEITGGNISLKIKANVNRKAILKYRRNSNKPLDR</sequence>
<evidence type="ECO:0000256" key="7">
    <source>
        <dbReference type="ARBA" id="ARBA00023157"/>
    </source>
</evidence>
<proteinExistence type="inferred from homology"/>
<dbReference type="PANTHER" id="PTHR24241:SF76">
    <property type="entry name" value="NEUROPEPTIDE SIFAMIDE RECEPTOR"/>
    <property type="match status" value="1"/>
</dbReference>
<protein>
    <submittedName>
        <fullName evidence="15">NPFFR2 protein</fullName>
    </submittedName>
</protein>
<accession>A0A8J9Z2A2</accession>
<feature type="transmembrane region" description="Helical" evidence="13">
    <location>
        <begin position="154"/>
        <end position="175"/>
    </location>
</feature>
<dbReference type="PROSITE" id="PS00237">
    <property type="entry name" value="G_PROTEIN_RECEP_F1_1"/>
    <property type="match status" value="1"/>
</dbReference>
<dbReference type="SUPFAM" id="SSF81321">
    <property type="entry name" value="Family A G protein-coupled receptor-like"/>
    <property type="match status" value="1"/>
</dbReference>